<keyword evidence="2" id="KW-0472">Membrane</keyword>
<accession>M0AKP9</accession>
<organism evidence="4 5">
    <name type="scientific">Natrialba asiatica (strain ATCC 700177 / DSM 12278 / JCM 9576 / FERM P-10747 / NBRC 102637 / 172P1)</name>
    <dbReference type="NCBI Taxonomy" id="29540"/>
    <lineage>
        <taxon>Archaea</taxon>
        <taxon>Methanobacteriati</taxon>
        <taxon>Methanobacteriota</taxon>
        <taxon>Stenosarchaea group</taxon>
        <taxon>Halobacteria</taxon>
        <taxon>Halobacteriales</taxon>
        <taxon>Natrialbaceae</taxon>
        <taxon>Natrialba</taxon>
    </lineage>
</organism>
<dbReference type="EMBL" id="AOIO01000035">
    <property type="protein sequence ID" value="ELY98916.1"/>
    <property type="molecule type" value="Genomic_DNA"/>
</dbReference>
<reference evidence="4 5" key="1">
    <citation type="journal article" date="2014" name="PLoS Genet.">
        <title>Phylogenetically driven sequencing of extremely halophilic archaea reveals strategies for static and dynamic osmo-response.</title>
        <authorList>
            <person name="Becker E.A."/>
            <person name="Seitzer P.M."/>
            <person name="Tritt A."/>
            <person name="Larsen D."/>
            <person name="Krusor M."/>
            <person name="Yao A.I."/>
            <person name="Wu D."/>
            <person name="Madern D."/>
            <person name="Eisen J.A."/>
            <person name="Darling A.E."/>
            <person name="Facciotti M.T."/>
        </authorList>
    </citation>
    <scope>NUCLEOTIDE SEQUENCE [LARGE SCALE GENOMIC DNA]</scope>
    <source>
        <strain evidence="4 5">DSM 12278</strain>
    </source>
</reference>
<dbReference type="Proteomes" id="UP000011554">
    <property type="component" value="Unassembled WGS sequence"/>
</dbReference>
<evidence type="ECO:0000313" key="5">
    <source>
        <dbReference type="Proteomes" id="UP000011554"/>
    </source>
</evidence>
<gene>
    <name evidence="4" type="ORF">C481_16401</name>
</gene>
<dbReference type="InterPro" id="IPR026371">
    <property type="entry name" value="PGF_CTERM"/>
</dbReference>
<dbReference type="GO" id="GO:0005886">
    <property type="term" value="C:plasma membrane"/>
    <property type="evidence" value="ECO:0007669"/>
    <property type="project" value="UniProtKB-SubCell"/>
</dbReference>
<protein>
    <recommendedName>
        <fullName evidence="3">PGF-CTERM archaeal protein-sorting signal domain-containing protein</fullName>
    </recommendedName>
</protein>
<keyword evidence="2" id="KW-1133">Transmembrane helix</keyword>
<keyword evidence="1" id="KW-0732">Signal</keyword>
<evidence type="ECO:0000256" key="1">
    <source>
        <dbReference type="ARBA" id="ARBA00022729"/>
    </source>
</evidence>
<evidence type="ECO:0000259" key="3">
    <source>
        <dbReference type="Pfam" id="PF18204"/>
    </source>
</evidence>
<sequence>GTPGFGVAVALAALLGAAMLALRKQN</sequence>
<dbReference type="AlphaFoldDB" id="M0AKP9"/>
<keyword evidence="2" id="KW-0812">Transmembrane</keyword>
<keyword evidence="5" id="KW-1185">Reference proteome</keyword>
<dbReference type="RefSeq" id="WP_006110364.1">
    <property type="nucleotide sequence ID" value="NZ_AOIO01000035.1"/>
</dbReference>
<dbReference type="Pfam" id="PF18204">
    <property type="entry name" value="PGF-CTERM"/>
    <property type="match status" value="1"/>
</dbReference>
<comment type="caution">
    <text evidence="4">The sequence shown here is derived from an EMBL/GenBank/DDBJ whole genome shotgun (WGS) entry which is preliminary data.</text>
</comment>
<dbReference type="NCBIfam" id="TIGR04126">
    <property type="entry name" value="PGF_CTERM"/>
    <property type="match status" value="1"/>
</dbReference>
<feature type="transmembrane region" description="Helical" evidence="2">
    <location>
        <begin position="6"/>
        <end position="22"/>
    </location>
</feature>
<evidence type="ECO:0000256" key="2">
    <source>
        <dbReference type="SAM" id="Phobius"/>
    </source>
</evidence>
<proteinExistence type="predicted"/>
<evidence type="ECO:0000313" key="4">
    <source>
        <dbReference type="EMBL" id="ELY98916.1"/>
    </source>
</evidence>
<name>M0AKP9_NATA1</name>
<feature type="non-terminal residue" evidence="4">
    <location>
        <position position="1"/>
    </location>
</feature>
<dbReference type="GO" id="GO:0030115">
    <property type="term" value="C:S-layer"/>
    <property type="evidence" value="ECO:0007669"/>
    <property type="project" value="UniProtKB-SubCell"/>
</dbReference>
<feature type="domain" description="PGF-CTERM archaeal protein-sorting signal" evidence="3">
    <location>
        <begin position="2"/>
        <end position="24"/>
    </location>
</feature>